<comment type="caution">
    <text evidence="11">The sequence shown here is derived from an EMBL/GenBank/DDBJ whole genome shotgun (WGS) entry which is preliminary data.</text>
</comment>
<dbReference type="RefSeq" id="WP_377547748.1">
    <property type="nucleotide sequence ID" value="NZ_JBHSBN010000013.1"/>
</dbReference>
<feature type="transmembrane region" description="Helical" evidence="9">
    <location>
        <begin position="80"/>
        <end position="97"/>
    </location>
</feature>
<proteinExistence type="predicted"/>
<evidence type="ECO:0000256" key="2">
    <source>
        <dbReference type="ARBA" id="ARBA00004829"/>
    </source>
</evidence>
<feature type="transmembrane region" description="Helical" evidence="9">
    <location>
        <begin position="36"/>
        <end position="60"/>
    </location>
</feature>
<keyword evidence="3 9" id="KW-0812">Transmembrane</keyword>
<comment type="subcellular location">
    <subcellularLocation>
        <location evidence="1">Membrane</location>
        <topology evidence="1">Multi-pass membrane protein</topology>
    </subcellularLocation>
</comment>
<reference evidence="12" key="1">
    <citation type="journal article" date="2019" name="Int. J. Syst. Evol. Microbiol.">
        <title>The Global Catalogue of Microorganisms (GCM) 10K type strain sequencing project: providing services to taxonomists for standard genome sequencing and annotation.</title>
        <authorList>
            <consortium name="The Broad Institute Genomics Platform"/>
            <consortium name="The Broad Institute Genome Sequencing Center for Infectious Disease"/>
            <person name="Wu L."/>
            <person name="Ma J."/>
        </authorList>
    </citation>
    <scope>NUCLEOTIDE SEQUENCE [LARGE SCALE GENOMIC DNA]</scope>
    <source>
        <strain evidence="12">2902at01</strain>
    </source>
</reference>
<evidence type="ECO:0000256" key="7">
    <source>
        <dbReference type="ARBA" id="ARBA00023235"/>
    </source>
</evidence>
<accession>A0ABV8KPN2</accession>
<protein>
    <submittedName>
        <fullName evidence="11">Lycopene cyclase domain-containing protein</fullName>
    </submittedName>
</protein>
<name>A0ABV8KPN2_9ACTN</name>
<evidence type="ECO:0000313" key="12">
    <source>
        <dbReference type="Proteomes" id="UP001595868"/>
    </source>
</evidence>
<feature type="compositionally biased region" description="Pro residues" evidence="8">
    <location>
        <begin position="107"/>
        <end position="119"/>
    </location>
</feature>
<keyword evidence="7" id="KW-0413">Isomerase</keyword>
<keyword evidence="4" id="KW-0125">Carotenoid biosynthesis</keyword>
<gene>
    <name evidence="11" type="ORF">ACFOX0_19140</name>
</gene>
<evidence type="ECO:0000256" key="8">
    <source>
        <dbReference type="SAM" id="MobiDB-lite"/>
    </source>
</evidence>
<evidence type="ECO:0000256" key="5">
    <source>
        <dbReference type="ARBA" id="ARBA00022989"/>
    </source>
</evidence>
<keyword evidence="5 9" id="KW-1133">Transmembrane helix</keyword>
<evidence type="ECO:0000256" key="3">
    <source>
        <dbReference type="ARBA" id="ARBA00022692"/>
    </source>
</evidence>
<keyword evidence="6 9" id="KW-0472">Membrane</keyword>
<feature type="domain" description="Lycopene cyclase" evidence="10">
    <location>
        <begin position="5"/>
        <end position="95"/>
    </location>
</feature>
<evidence type="ECO:0000256" key="9">
    <source>
        <dbReference type="SAM" id="Phobius"/>
    </source>
</evidence>
<evidence type="ECO:0000256" key="4">
    <source>
        <dbReference type="ARBA" id="ARBA00022746"/>
    </source>
</evidence>
<dbReference type="NCBIfam" id="TIGR03462">
    <property type="entry name" value="CarR_dom_SF"/>
    <property type="match status" value="1"/>
</dbReference>
<dbReference type="InterPro" id="IPR017825">
    <property type="entry name" value="Lycopene_cyclase_dom"/>
</dbReference>
<feature type="transmembrane region" description="Helical" evidence="9">
    <location>
        <begin position="6"/>
        <end position="24"/>
    </location>
</feature>
<evidence type="ECO:0000256" key="6">
    <source>
        <dbReference type="ARBA" id="ARBA00023136"/>
    </source>
</evidence>
<dbReference type="EMBL" id="JBHSBN010000013">
    <property type="protein sequence ID" value="MFC4108034.1"/>
    <property type="molecule type" value="Genomic_DNA"/>
</dbReference>
<keyword evidence="12" id="KW-1185">Reference proteome</keyword>
<comment type="pathway">
    <text evidence="2">Carotenoid biosynthesis.</text>
</comment>
<feature type="region of interest" description="Disordered" evidence="8">
    <location>
        <begin position="105"/>
        <end position="133"/>
    </location>
</feature>
<organism evidence="11 12">
    <name type="scientific">Micromonospora zhanjiangensis</name>
    <dbReference type="NCBI Taxonomy" id="1522057"/>
    <lineage>
        <taxon>Bacteria</taxon>
        <taxon>Bacillati</taxon>
        <taxon>Actinomycetota</taxon>
        <taxon>Actinomycetes</taxon>
        <taxon>Micromonosporales</taxon>
        <taxon>Micromonosporaceae</taxon>
        <taxon>Micromonospora</taxon>
    </lineage>
</organism>
<evidence type="ECO:0000313" key="11">
    <source>
        <dbReference type="EMBL" id="MFC4108034.1"/>
    </source>
</evidence>
<evidence type="ECO:0000256" key="1">
    <source>
        <dbReference type="ARBA" id="ARBA00004141"/>
    </source>
</evidence>
<evidence type="ECO:0000259" key="10">
    <source>
        <dbReference type="Pfam" id="PF18916"/>
    </source>
</evidence>
<dbReference type="Pfam" id="PF18916">
    <property type="entry name" value="Lycopene_cyc"/>
    <property type="match status" value="1"/>
</dbReference>
<sequence>MRHFAYLAVLAGCLVAALWLEPVLRVNVLRRWRRLLLTLLPVVLVFALWDLAAIAAGHWTFDPEQTTGVLLPGGLPLDEVLFFVAVPVCAILGFEAVRAVRGWPAGDEPPPSGGEPPPAANGSATGGADRGRS</sequence>
<dbReference type="Proteomes" id="UP001595868">
    <property type="component" value="Unassembled WGS sequence"/>
</dbReference>